<evidence type="ECO:0000256" key="6">
    <source>
        <dbReference type="SAM" id="MobiDB-lite"/>
    </source>
</evidence>
<dbReference type="Proteomes" id="UP000538929">
    <property type="component" value="Unassembled WGS sequence"/>
</dbReference>
<dbReference type="AlphaFoldDB" id="A0A7W3Y2T0"/>
<keyword evidence="2" id="KW-1277">Toxin-antitoxin system</keyword>
<dbReference type="Pfam" id="PF01934">
    <property type="entry name" value="HepT-like"/>
    <property type="match status" value="1"/>
</dbReference>
<feature type="region of interest" description="Disordered" evidence="6">
    <location>
        <begin position="152"/>
        <end position="171"/>
    </location>
</feature>
<evidence type="ECO:0000256" key="3">
    <source>
        <dbReference type="ARBA" id="ARBA00022722"/>
    </source>
</evidence>
<evidence type="ECO:0000256" key="1">
    <source>
        <dbReference type="ARBA" id="ARBA00022553"/>
    </source>
</evidence>
<evidence type="ECO:0000313" key="7">
    <source>
        <dbReference type="EMBL" id="MBB0245607.1"/>
    </source>
</evidence>
<keyword evidence="1" id="KW-0597">Phosphoprotein</keyword>
<dbReference type="EMBL" id="VKHT01000544">
    <property type="protein sequence ID" value="MBB0245607.1"/>
    <property type="molecule type" value="Genomic_DNA"/>
</dbReference>
<evidence type="ECO:0000256" key="5">
    <source>
        <dbReference type="ARBA" id="ARBA00022801"/>
    </source>
</evidence>
<dbReference type="GO" id="GO:0000166">
    <property type="term" value="F:nucleotide binding"/>
    <property type="evidence" value="ECO:0007669"/>
    <property type="project" value="UniProtKB-KW"/>
</dbReference>
<keyword evidence="8" id="KW-1185">Reference proteome</keyword>
<keyword evidence="3" id="KW-0540">Nuclease</keyword>
<sequence length="171" mass="18525">MTASQPGSPDQEPLDARTRQTLHDFLDFAATAARLVARGREAHDADEMLRLSGEAILHRIGEAVARPANDFTTAHPEVRWRAMKGMRDLVAHDYGAVDHGIPWNAMAHNLPQEAAHVRRILDGAGLPIAMTAPPVLTGRSFPCRSPFPLSFHDKGPSAGGPMDLPFADRPG</sequence>
<dbReference type="InterPro" id="IPR008201">
    <property type="entry name" value="HepT-like"/>
</dbReference>
<dbReference type="GO" id="GO:0004540">
    <property type="term" value="F:RNA nuclease activity"/>
    <property type="evidence" value="ECO:0007669"/>
    <property type="project" value="InterPro"/>
</dbReference>
<dbReference type="PANTHER" id="PTHR34139:SF1">
    <property type="entry name" value="RNASE MJ1380-RELATED"/>
    <property type="match status" value="1"/>
</dbReference>
<dbReference type="GO" id="GO:0016787">
    <property type="term" value="F:hydrolase activity"/>
    <property type="evidence" value="ECO:0007669"/>
    <property type="project" value="UniProtKB-KW"/>
</dbReference>
<dbReference type="InterPro" id="IPR051813">
    <property type="entry name" value="HepT_RNase_toxin"/>
</dbReference>
<gene>
    <name evidence="7" type="ORF">FNQ90_16225</name>
</gene>
<dbReference type="GO" id="GO:0110001">
    <property type="term" value="C:toxin-antitoxin complex"/>
    <property type="evidence" value="ECO:0007669"/>
    <property type="project" value="InterPro"/>
</dbReference>
<reference evidence="8" key="1">
    <citation type="submission" date="2019-10" db="EMBL/GenBank/DDBJ databases">
        <title>Streptomyces sp. nov., a novel actinobacterium isolated from alkaline environment.</title>
        <authorList>
            <person name="Golinska P."/>
        </authorList>
    </citation>
    <scope>NUCLEOTIDE SEQUENCE [LARGE SCALE GENOMIC DNA]</scope>
    <source>
        <strain evidence="8">DSM 42118</strain>
    </source>
</reference>
<evidence type="ECO:0000256" key="2">
    <source>
        <dbReference type="ARBA" id="ARBA00022649"/>
    </source>
</evidence>
<comment type="caution">
    <text evidence="7">The sequence shown here is derived from an EMBL/GenBank/DDBJ whole genome shotgun (WGS) entry which is preliminary data.</text>
</comment>
<evidence type="ECO:0000256" key="4">
    <source>
        <dbReference type="ARBA" id="ARBA00022741"/>
    </source>
</evidence>
<keyword evidence="5" id="KW-0378">Hydrolase</keyword>
<keyword evidence="4" id="KW-0547">Nucleotide-binding</keyword>
<feature type="non-terminal residue" evidence="7">
    <location>
        <position position="171"/>
    </location>
</feature>
<evidence type="ECO:0000313" key="8">
    <source>
        <dbReference type="Proteomes" id="UP000538929"/>
    </source>
</evidence>
<name>A0A7W3Y2T0_9ACTN</name>
<organism evidence="7 8">
    <name type="scientific">Streptomyces alkaliphilus</name>
    <dbReference type="NCBI Taxonomy" id="1472722"/>
    <lineage>
        <taxon>Bacteria</taxon>
        <taxon>Bacillati</taxon>
        <taxon>Actinomycetota</taxon>
        <taxon>Actinomycetes</taxon>
        <taxon>Kitasatosporales</taxon>
        <taxon>Streptomycetaceae</taxon>
        <taxon>Streptomyces</taxon>
    </lineage>
</organism>
<accession>A0A7W3Y2T0</accession>
<proteinExistence type="predicted"/>
<dbReference type="PANTHER" id="PTHR34139">
    <property type="entry name" value="UPF0331 PROTEIN MJ0127"/>
    <property type="match status" value="1"/>
</dbReference>
<protein>
    <submittedName>
        <fullName evidence="7">DUF86 domain-containing protein</fullName>
    </submittedName>
</protein>